<name>A0A6L2MPJ9_TANCI</name>
<dbReference type="EMBL" id="BKCJ010007052">
    <property type="protein sequence ID" value="GEU75279.1"/>
    <property type="molecule type" value="Genomic_DNA"/>
</dbReference>
<reference evidence="1" key="1">
    <citation type="journal article" date="2019" name="Sci. Rep.">
        <title>Draft genome of Tanacetum cinerariifolium, the natural source of mosquito coil.</title>
        <authorList>
            <person name="Yamashiro T."/>
            <person name="Shiraishi A."/>
            <person name="Satake H."/>
            <person name="Nakayama K."/>
        </authorList>
    </citation>
    <scope>NUCLEOTIDE SEQUENCE</scope>
</reference>
<protein>
    <submittedName>
        <fullName evidence="1">Uncharacterized protein</fullName>
    </submittedName>
</protein>
<gene>
    <name evidence="1" type="ORF">Tci_047257</name>
</gene>
<sequence>MHTHIGELYTSEDEAKIAEKAKGDEDEEIDFTTSQLYDDVDIRLNEPVDTDKGFIQKETEVPVTSSSHSSDLAAKFLNFSDIPHIDAKIVSPMDVHIHHEAVLAKESSQPQSLYDAAATLTEFKLKKIMIDKMDKSESYLEAPEHRKCYEGLIKSNDLDKTIFSTYDFFAFIMNGLKITNLTQETLLGLAFKHLKGTHFNYAELEYDYKECYKALSEKLDWKNLKGDDYPFDLTKHVGYFFKNDLKYLQGEVLTMTYTTSITKTKAAQFDLLGIKDMGIESRHDVYSTKWILAVTQVEVMRKYGYGYLKEIKKKINVTKPETTKPGIRKWDPYTPYQDPQGFIYVDTLGRNRLMKSDELYKFSNRTLTGLQTLLDDITKNIRIEYLPKRRCSTLEKKRANIVIKAIDKQPKERRMMRSLEKFVGGRHYRTDSQVKIASIDGDGGITLVDAKSDKDVLAMDAETQKRLNQECVSAAEPTLFDDEDVTMIMDQTLIKLKAEKAKLLDEQIGQKLHDEEVQKAATRDKQEKANMDRALELQKQYDMLKGFNKEDLVALWKLVQEKFSSAVSSKDKEKELWVELKRLIEQDADDVLRKLQRYMHALLTWKLYIDFKEDNDMAKDLVMKILMKANKLRSKRLDTSSK</sequence>
<dbReference type="AlphaFoldDB" id="A0A6L2MPJ9"/>
<proteinExistence type="predicted"/>
<evidence type="ECO:0000313" key="1">
    <source>
        <dbReference type="EMBL" id="GEU75279.1"/>
    </source>
</evidence>
<organism evidence="1">
    <name type="scientific">Tanacetum cinerariifolium</name>
    <name type="common">Dalmatian daisy</name>
    <name type="synonym">Chrysanthemum cinerariifolium</name>
    <dbReference type="NCBI Taxonomy" id="118510"/>
    <lineage>
        <taxon>Eukaryota</taxon>
        <taxon>Viridiplantae</taxon>
        <taxon>Streptophyta</taxon>
        <taxon>Embryophyta</taxon>
        <taxon>Tracheophyta</taxon>
        <taxon>Spermatophyta</taxon>
        <taxon>Magnoliopsida</taxon>
        <taxon>eudicotyledons</taxon>
        <taxon>Gunneridae</taxon>
        <taxon>Pentapetalae</taxon>
        <taxon>asterids</taxon>
        <taxon>campanulids</taxon>
        <taxon>Asterales</taxon>
        <taxon>Asteraceae</taxon>
        <taxon>Asteroideae</taxon>
        <taxon>Anthemideae</taxon>
        <taxon>Anthemidinae</taxon>
        <taxon>Tanacetum</taxon>
    </lineage>
</organism>
<comment type="caution">
    <text evidence="1">The sequence shown here is derived from an EMBL/GenBank/DDBJ whole genome shotgun (WGS) entry which is preliminary data.</text>
</comment>
<accession>A0A6L2MPJ9</accession>